<evidence type="ECO:0000313" key="1">
    <source>
        <dbReference type="EMBL" id="VEG75895.1"/>
    </source>
</evidence>
<dbReference type="Proteomes" id="UP000276899">
    <property type="component" value="Chromosome"/>
</dbReference>
<gene>
    <name evidence="1" type="ORF">NCTC11923_02573</name>
</gene>
<dbReference type="EMBL" id="LR134363">
    <property type="protein sequence ID" value="VEG75895.1"/>
    <property type="molecule type" value="Genomic_DNA"/>
</dbReference>
<dbReference type="RefSeq" id="WP_126412386.1">
    <property type="nucleotide sequence ID" value="NZ_CBCRWE010000026.1"/>
</dbReference>
<dbReference type="AlphaFoldDB" id="A0A448KG66"/>
<sequence>MDTSRLTKQAGHFAQDVEDLLTSTICQSAEVTALEAKTPNGLAVVIRTAEKREEDPAPCYLTVENKKLLVLEVSYKVLLGRDSSYLRVEQSSFQVKPLKGAPFFRYDYMSRPESMAVPTSHFQIHAHRDEVLHAMYVSAKSRSKGSKKKDLDPDSPRGLQMLHFPLGGARFRPCLEDVIEMLIREFGVDAQLNWEERIKSGRIAWRHIQLAAAVRDDPETARSALREVESSGGATDEARLSRY</sequence>
<dbReference type="STRING" id="1278298.GCA_000428685_00887"/>
<proteinExistence type="predicted"/>
<protein>
    <submittedName>
        <fullName evidence="1">Uncharacterized protein</fullName>
    </submittedName>
</protein>
<name>A0A448KG66_9ACTO</name>
<organism evidence="1 2">
    <name type="scientific">Actinomyces slackii</name>
    <dbReference type="NCBI Taxonomy" id="52774"/>
    <lineage>
        <taxon>Bacteria</taxon>
        <taxon>Bacillati</taxon>
        <taxon>Actinomycetota</taxon>
        <taxon>Actinomycetes</taxon>
        <taxon>Actinomycetales</taxon>
        <taxon>Actinomycetaceae</taxon>
        <taxon>Actinomyces</taxon>
    </lineage>
</organism>
<keyword evidence="2" id="KW-1185">Reference proteome</keyword>
<reference evidence="1 2" key="1">
    <citation type="submission" date="2018-12" db="EMBL/GenBank/DDBJ databases">
        <authorList>
            <consortium name="Pathogen Informatics"/>
        </authorList>
    </citation>
    <scope>NUCLEOTIDE SEQUENCE [LARGE SCALE GENOMIC DNA]</scope>
    <source>
        <strain evidence="1 2">NCTC11923</strain>
    </source>
</reference>
<dbReference type="KEGG" id="asla:NCTC11923_02573"/>
<evidence type="ECO:0000313" key="2">
    <source>
        <dbReference type="Proteomes" id="UP000276899"/>
    </source>
</evidence>
<accession>A0A448KG66</accession>